<name>A0A1H1P8Y6_9MICO</name>
<dbReference type="Proteomes" id="UP000893823">
    <property type="component" value="Unassembled WGS sequence"/>
</dbReference>
<dbReference type="RefSeq" id="WP_133988558.1">
    <property type="nucleotide sequence ID" value="NZ_BMDN01000003.1"/>
</dbReference>
<evidence type="ECO:0000313" key="2">
    <source>
        <dbReference type="EMBL" id="SDS07089.1"/>
    </source>
</evidence>
<evidence type="ECO:0000313" key="1">
    <source>
        <dbReference type="EMBL" id="MCP2367978.1"/>
    </source>
</evidence>
<organism evidence="2 3">
    <name type="scientific">Agromyces flavus</name>
    <dbReference type="NCBI Taxonomy" id="589382"/>
    <lineage>
        <taxon>Bacteria</taxon>
        <taxon>Bacillati</taxon>
        <taxon>Actinomycetota</taxon>
        <taxon>Actinomycetes</taxon>
        <taxon>Micrococcales</taxon>
        <taxon>Microbacteriaceae</taxon>
        <taxon>Agromyces</taxon>
    </lineage>
</organism>
<dbReference type="OrthoDB" id="5003438at2"/>
<reference evidence="3" key="2">
    <citation type="submission" date="2016-10" db="EMBL/GenBank/DDBJ databases">
        <authorList>
            <person name="Varghese N."/>
            <person name="Submissions S."/>
        </authorList>
    </citation>
    <scope>NUCLEOTIDE SEQUENCE [LARGE SCALE GENOMIC DNA]</scope>
    <source>
        <strain evidence="3">CPCC 202695</strain>
    </source>
</reference>
<proteinExistence type="predicted"/>
<dbReference type="Proteomes" id="UP000199482">
    <property type="component" value="Chromosome I"/>
</dbReference>
<reference evidence="2" key="1">
    <citation type="submission" date="2016-10" db="EMBL/GenBank/DDBJ databases">
        <authorList>
            <person name="de Groot N.N."/>
        </authorList>
    </citation>
    <scope>NUCLEOTIDE SEQUENCE [LARGE SCALE GENOMIC DNA]</scope>
    <source>
        <strain evidence="2">CPCC 202695</strain>
    </source>
</reference>
<sequence>MLTSESAEPQEHDTADVVELVDRIVAEELEALRRAFGEGAEFAITRAGRRDETLHRLECPSVEPHLDRRARWTDEHRRRLAADDTYRIPLPALLTRERAGAISGMRGCKVCWPNLSGTEPRPLKRITARGLRPQHAGRVIATPTGESLGTIIRSTPRRGADLFGVEHDEIEVVTSSRTIRYAPDEDVHLWDLPSDSQAIERKLRLFTQLGSGPSPAA</sequence>
<dbReference type="STRING" id="589382.SAMN04489721_0724"/>
<dbReference type="EMBL" id="SODL02000003">
    <property type="protein sequence ID" value="MCP2367978.1"/>
    <property type="molecule type" value="Genomic_DNA"/>
</dbReference>
<evidence type="ECO:0000313" key="3">
    <source>
        <dbReference type="Proteomes" id="UP000199482"/>
    </source>
</evidence>
<keyword evidence="4" id="KW-1185">Reference proteome</keyword>
<evidence type="ECO:0000313" key="4">
    <source>
        <dbReference type="Proteomes" id="UP000893823"/>
    </source>
</evidence>
<dbReference type="AlphaFoldDB" id="A0A1H1P8Y6"/>
<accession>A0A1H1P8Y6</accession>
<protein>
    <submittedName>
        <fullName evidence="2">Uncharacterized protein</fullName>
    </submittedName>
</protein>
<dbReference type="EMBL" id="LT629755">
    <property type="protein sequence ID" value="SDS07089.1"/>
    <property type="molecule type" value="Genomic_DNA"/>
</dbReference>
<reference evidence="1" key="3">
    <citation type="submission" date="2022-06" db="EMBL/GenBank/DDBJ databases">
        <title>Genomic Encyclopedia of Type Strains, Phase III (KMG-III): the genomes of soil and plant-associated and newly described type strains.</title>
        <authorList>
            <person name="Whitman W."/>
        </authorList>
    </citation>
    <scope>NUCLEOTIDE SEQUENCE</scope>
    <source>
        <strain evidence="1">CPCC 202695</strain>
    </source>
</reference>
<gene>
    <name evidence="1" type="ORF">BCL57_002137</name>
    <name evidence="2" type="ORF">SAMN04489721_0724</name>
</gene>